<protein>
    <submittedName>
        <fullName evidence="1">Uncharacterized protein</fullName>
    </submittedName>
</protein>
<comment type="caution">
    <text evidence="1">The sequence shown here is derived from an EMBL/GenBank/DDBJ whole genome shotgun (WGS) entry which is preliminary data.</text>
</comment>
<organism evidence="1 2">
    <name type="scientific">Oceanisphaera sediminis</name>
    <dbReference type="NCBI Taxonomy" id="981381"/>
    <lineage>
        <taxon>Bacteria</taxon>
        <taxon>Pseudomonadati</taxon>
        <taxon>Pseudomonadota</taxon>
        <taxon>Gammaproteobacteria</taxon>
        <taxon>Aeromonadales</taxon>
        <taxon>Aeromonadaceae</taxon>
        <taxon>Oceanisphaera</taxon>
    </lineage>
</organism>
<name>A0ABP7EIN0_9GAMM</name>
<proteinExistence type="predicted"/>
<evidence type="ECO:0000313" key="1">
    <source>
        <dbReference type="EMBL" id="GAA3719688.1"/>
    </source>
</evidence>
<reference evidence="2" key="1">
    <citation type="journal article" date="2019" name="Int. J. Syst. Evol. Microbiol.">
        <title>The Global Catalogue of Microorganisms (GCM) 10K type strain sequencing project: providing services to taxonomists for standard genome sequencing and annotation.</title>
        <authorList>
            <consortium name="The Broad Institute Genomics Platform"/>
            <consortium name="The Broad Institute Genome Sequencing Center for Infectious Disease"/>
            <person name="Wu L."/>
            <person name="Ma J."/>
        </authorList>
    </citation>
    <scope>NUCLEOTIDE SEQUENCE [LARGE SCALE GENOMIC DNA]</scope>
    <source>
        <strain evidence="2">JCM 17329</strain>
    </source>
</reference>
<gene>
    <name evidence="1" type="ORF">GCM10022421_29930</name>
</gene>
<dbReference type="EMBL" id="BAABDS010000042">
    <property type="protein sequence ID" value="GAA3719688.1"/>
    <property type="molecule type" value="Genomic_DNA"/>
</dbReference>
<dbReference type="Proteomes" id="UP001501479">
    <property type="component" value="Unassembled WGS sequence"/>
</dbReference>
<sequence length="56" mass="6204">MSHCSPGFLAQPAIVYDREFTKAVNSDHGCVEMGSYLSHNRHLLRVCIAAERRTAG</sequence>
<evidence type="ECO:0000313" key="2">
    <source>
        <dbReference type="Proteomes" id="UP001501479"/>
    </source>
</evidence>
<keyword evidence="2" id="KW-1185">Reference proteome</keyword>
<accession>A0ABP7EIN0</accession>